<evidence type="ECO:0000313" key="1">
    <source>
        <dbReference type="EMBL" id="KAH9375174.1"/>
    </source>
</evidence>
<comment type="caution">
    <text evidence="1">The sequence shown here is derived from an EMBL/GenBank/DDBJ whole genome shotgun (WGS) entry which is preliminary data.</text>
</comment>
<accession>A0A9J6G9T3</accession>
<protein>
    <submittedName>
        <fullName evidence="1">Uncharacterized protein</fullName>
    </submittedName>
</protein>
<dbReference type="EMBL" id="JABSTR010000007">
    <property type="protein sequence ID" value="KAH9375174.1"/>
    <property type="molecule type" value="Genomic_DNA"/>
</dbReference>
<name>A0A9J6G9T3_HAELO</name>
<keyword evidence="2" id="KW-1185">Reference proteome</keyword>
<dbReference type="PANTHER" id="PTHR35385:SF2">
    <property type="entry name" value="PROTEIN B, PUTATIVE-RELATED"/>
    <property type="match status" value="1"/>
</dbReference>
<evidence type="ECO:0000313" key="2">
    <source>
        <dbReference type="Proteomes" id="UP000821853"/>
    </source>
</evidence>
<proteinExistence type="predicted"/>
<dbReference type="Proteomes" id="UP000821853">
    <property type="component" value="Chromosome 5"/>
</dbReference>
<gene>
    <name evidence="1" type="ORF">HPB48_017263</name>
</gene>
<dbReference type="VEuPathDB" id="VectorBase:HLOH_064432"/>
<dbReference type="AlphaFoldDB" id="A0A9J6G9T3"/>
<sequence>MDEEQPAAAIRNLYTLPHQEYIQRVEGFLDCKEWVPMYRPGLTTSGHNTNNYSESSMRILKDIVFCRTKAYIVVTLTDYIVAEWEDYVEKRLLHHASDREALL</sequence>
<dbReference type="PANTHER" id="PTHR35385">
    <property type="entry name" value="PROTEIN B, PUTATIVE-RELATED-RELATED"/>
    <property type="match status" value="1"/>
</dbReference>
<reference evidence="1 2" key="1">
    <citation type="journal article" date="2020" name="Cell">
        <title>Large-Scale Comparative Analyses of Tick Genomes Elucidate Their Genetic Diversity and Vector Capacities.</title>
        <authorList>
            <consortium name="Tick Genome and Microbiome Consortium (TIGMIC)"/>
            <person name="Jia N."/>
            <person name="Wang J."/>
            <person name="Shi W."/>
            <person name="Du L."/>
            <person name="Sun Y."/>
            <person name="Zhan W."/>
            <person name="Jiang J.F."/>
            <person name="Wang Q."/>
            <person name="Zhang B."/>
            <person name="Ji P."/>
            <person name="Bell-Sakyi L."/>
            <person name="Cui X.M."/>
            <person name="Yuan T.T."/>
            <person name="Jiang B.G."/>
            <person name="Yang W.F."/>
            <person name="Lam T.T."/>
            <person name="Chang Q.C."/>
            <person name="Ding S.J."/>
            <person name="Wang X.J."/>
            <person name="Zhu J.G."/>
            <person name="Ruan X.D."/>
            <person name="Zhao L."/>
            <person name="Wei J.T."/>
            <person name="Ye R.Z."/>
            <person name="Que T.C."/>
            <person name="Du C.H."/>
            <person name="Zhou Y.H."/>
            <person name="Cheng J.X."/>
            <person name="Dai P.F."/>
            <person name="Guo W.B."/>
            <person name="Han X.H."/>
            <person name="Huang E.J."/>
            <person name="Li L.F."/>
            <person name="Wei W."/>
            <person name="Gao Y.C."/>
            <person name="Liu J.Z."/>
            <person name="Shao H.Z."/>
            <person name="Wang X."/>
            <person name="Wang C.C."/>
            <person name="Yang T.C."/>
            <person name="Huo Q.B."/>
            <person name="Li W."/>
            <person name="Chen H.Y."/>
            <person name="Chen S.E."/>
            <person name="Zhou L.G."/>
            <person name="Ni X.B."/>
            <person name="Tian J.H."/>
            <person name="Sheng Y."/>
            <person name="Liu T."/>
            <person name="Pan Y.S."/>
            <person name="Xia L.Y."/>
            <person name="Li J."/>
            <person name="Zhao F."/>
            <person name="Cao W.C."/>
        </authorList>
    </citation>
    <scope>NUCLEOTIDE SEQUENCE [LARGE SCALE GENOMIC DNA]</scope>
    <source>
        <strain evidence="1">HaeL-2018</strain>
    </source>
</reference>
<organism evidence="1 2">
    <name type="scientific">Haemaphysalis longicornis</name>
    <name type="common">Bush tick</name>
    <dbReference type="NCBI Taxonomy" id="44386"/>
    <lineage>
        <taxon>Eukaryota</taxon>
        <taxon>Metazoa</taxon>
        <taxon>Ecdysozoa</taxon>
        <taxon>Arthropoda</taxon>
        <taxon>Chelicerata</taxon>
        <taxon>Arachnida</taxon>
        <taxon>Acari</taxon>
        <taxon>Parasitiformes</taxon>
        <taxon>Ixodida</taxon>
        <taxon>Ixodoidea</taxon>
        <taxon>Ixodidae</taxon>
        <taxon>Haemaphysalinae</taxon>
        <taxon>Haemaphysalis</taxon>
    </lineage>
</organism>
<dbReference type="OrthoDB" id="6510667at2759"/>